<organism evidence="1 2">
    <name type="scientific">Romanomermis culicivorax</name>
    <name type="common">Nematode worm</name>
    <dbReference type="NCBI Taxonomy" id="13658"/>
    <lineage>
        <taxon>Eukaryota</taxon>
        <taxon>Metazoa</taxon>
        <taxon>Ecdysozoa</taxon>
        <taxon>Nematoda</taxon>
        <taxon>Enoplea</taxon>
        <taxon>Dorylaimia</taxon>
        <taxon>Mermithida</taxon>
        <taxon>Mermithoidea</taxon>
        <taxon>Mermithidae</taxon>
        <taxon>Romanomermis</taxon>
    </lineage>
</organism>
<dbReference type="WBParaSite" id="nRc.2.0.1.t31235-RA">
    <property type="protein sequence ID" value="nRc.2.0.1.t31235-RA"/>
    <property type="gene ID" value="nRc.2.0.1.g31235"/>
</dbReference>
<sequence>MMAPFYVLRGRSPHHAPPGYALLRPCYTSPAGANRRKRSIAAQSCDLLYFDGQTRMAFSNHSAVIWKFLLFRRLTNKRQYMTKRRKLKTQWTIGEPRRMNIVRLQT</sequence>
<reference evidence="2" key="1">
    <citation type="submission" date="2022-11" db="UniProtKB">
        <authorList>
            <consortium name="WormBaseParasite"/>
        </authorList>
    </citation>
    <scope>IDENTIFICATION</scope>
</reference>
<dbReference type="Proteomes" id="UP000887565">
    <property type="component" value="Unplaced"/>
</dbReference>
<proteinExistence type="predicted"/>
<accession>A0A915JZ28</accession>
<keyword evidence="1" id="KW-1185">Reference proteome</keyword>
<evidence type="ECO:0000313" key="1">
    <source>
        <dbReference type="Proteomes" id="UP000887565"/>
    </source>
</evidence>
<protein>
    <submittedName>
        <fullName evidence="2">Uncharacterized protein</fullName>
    </submittedName>
</protein>
<name>A0A915JZ28_ROMCU</name>
<evidence type="ECO:0000313" key="2">
    <source>
        <dbReference type="WBParaSite" id="nRc.2.0.1.t31235-RA"/>
    </source>
</evidence>
<dbReference type="AlphaFoldDB" id="A0A915JZ28"/>